<evidence type="ECO:0000313" key="4">
    <source>
        <dbReference type="Proteomes" id="UP000722485"/>
    </source>
</evidence>
<gene>
    <name evidence="3" type="ORF">G7Z17_g1312</name>
</gene>
<proteinExistence type="predicted"/>
<accession>A0A9P5LFE6</accession>
<dbReference type="Proteomes" id="UP000722485">
    <property type="component" value="Unassembled WGS sequence"/>
</dbReference>
<evidence type="ECO:0000313" key="3">
    <source>
        <dbReference type="EMBL" id="KAF7556522.1"/>
    </source>
</evidence>
<keyword evidence="2" id="KW-1133">Transmembrane helix</keyword>
<evidence type="ECO:0000256" key="1">
    <source>
        <dbReference type="SAM" id="MobiDB-lite"/>
    </source>
</evidence>
<dbReference type="AlphaFoldDB" id="A0A9P5LFE6"/>
<feature type="region of interest" description="Disordered" evidence="1">
    <location>
        <begin position="160"/>
        <end position="183"/>
    </location>
</feature>
<evidence type="ECO:0000256" key="2">
    <source>
        <dbReference type="SAM" id="Phobius"/>
    </source>
</evidence>
<name>A0A9P5LFE6_9HYPO</name>
<organism evidence="3 4">
    <name type="scientific">Cylindrodendrum hubeiense</name>
    <dbReference type="NCBI Taxonomy" id="595255"/>
    <lineage>
        <taxon>Eukaryota</taxon>
        <taxon>Fungi</taxon>
        <taxon>Dikarya</taxon>
        <taxon>Ascomycota</taxon>
        <taxon>Pezizomycotina</taxon>
        <taxon>Sordariomycetes</taxon>
        <taxon>Hypocreomycetidae</taxon>
        <taxon>Hypocreales</taxon>
        <taxon>Nectriaceae</taxon>
        <taxon>Cylindrodendrum</taxon>
    </lineage>
</organism>
<dbReference type="OrthoDB" id="5101659at2759"/>
<keyword evidence="4" id="KW-1185">Reference proteome</keyword>
<feature type="transmembrane region" description="Helical" evidence="2">
    <location>
        <begin position="120"/>
        <end position="143"/>
    </location>
</feature>
<reference evidence="3" key="1">
    <citation type="submission" date="2020-03" db="EMBL/GenBank/DDBJ databases">
        <title>Draft Genome Sequence of Cylindrodendrum hubeiense.</title>
        <authorList>
            <person name="Buettner E."/>
            <person name="Kellner H."/>
        </authorList>
    </citation>
    <scope>NUCLEOTIDE SEQUENCE</scope>
    <source>
        <strain evidence="3">IHI 201604</strain>
    </source>
</reference>
<comment type="caution">
    <text evidence="3">The sequence shown here is derived from an EMBL/GenBank/DDBJ whole genome shotgun (WGS) entry which is preliminary data.</text>
</comment>
<protein>
    <submittedName>
        <fullName evidence="3">Uncharacterized protein</fullName>
    </submittedName>
</protein>
<keyword evidence="2" id="KW-0472">Membrane</keyword>
<sequence length="367" mass="41857">MTNFILPAQLPEYYGYDQNPTYKVGQPIQIAWVSDNVTRFELGVAMAFPGGGYIPLLENTTVTSYNWTVQLENFTDVIQTDDDYVFYFGVGAQTSDEWDALSQTFNVSEPEKEGLSTGQVAGISVGSTIGALLILCGLVFIGLRGSRHIRAFLAWKKTQNNEKTDTTNHTENPPPQPQQINTSPLSEDIEPIQLPQDSYPAYAKSEMTSQHGFYSPELSTPGYIRISQHRGLEDHHFRLSQDGGLKDRHLRQNLRLCRSQSLRLIQSQCFHLTQNQNLHLTQIQSFRSILSQCFRSSPNQNFHLSLNQSFRLILNQNFRLILNLCFHWSPNQSLRLSPNQSFRLSPNQNLHLSQCQNLRLSQSRSQY</sequence>
<keyword evidence="2" id="KW-0812">Transmembrane</keyword>
<dbReference type="EMBL" id="JAANBB010000011">
    <property type="protein sequence ID" value="KAF7556522.1"/>
    <property type="molecule type" value="Genomic_DNA"/>
</dbReference>